<evidence type="ECO:0008006" key="4">
    <source>
        <dbReference type="Google" id="ProtNLM"/>
    </source>
</evidence>
<feature type="chain" id="PRO_5047531161" description="Toxin co-regulated pilus biosynthesis protein Q C-terminal domain-containing protein" evidence="1">
    <location>
        <begin position="23"/>
        <end position="144"/>
    </location>
</feature>
<comment type="caution">
    <text evidence="2">The sequence shown here is derived from an EMBL/GenBank/DDBJ whole genome shotgun (WGS) entry which is preliminary data.</text>
</comment>
<name>A0ABT6B9C3_9GAMM</name>
<dbReference type="Gene3D" id="3.55.50.70">
    <property type="match status" value="1"/>
</dbReference>
<gene>
    <name evidence="2" type="ORF">P3W24_07155</name>
</gene>
<reference evidence="2 3" key="1">
    <citation type="journal article" date="2024" name="Curr. Microbiol.">
        <title>Luteibacter sahnii sp. nov., A Novel Yellow-Colored Xanthomonadin Pigment Producing Probiotic Bacterium from Healthy Rice Seed Microbiome.</title>
        <authorList>
            <person name="Jaiswal G."/>
            <person name="Rana R."/>
            <person name="Nayak P.K."/>
            <person name="Chouhan R."/>
            <person name="Gandhi S.G."/>
            <person name="Patel H.K."/>
            <person name="Patil P.B."/>
        </authorList>
    </citation>
    <scope>NUCLEOTIDE SEQUENCE [LARGE SCALE GENOMIC DNA]</scope>
    <source>
        <strain evidence="2 3">PPL201</strain>
    </source>
</reference>
<organism evidence="2 3">
    <name type="scientific">Luteibacter sahnii</name>
    <dbReference type="NCBI Taxonomy" id="3021977"/>
    <lineage>
        <taxon>Bacteria</taxon>
        <taxon>Pseudomonadati</taxon>
        <taxon>Pseudomonadota</taxon>
        <taxon>Gammaproteobacteria</taxon>
        <taxon>Lysobacterales</taxon>
        <taxon>Rhodanobacteraceae</taxon>
        <taxon>Luteibacter</taxon>
    </lineage>
</organism>
<evidence type="ECO:0000313" key="2">
    <source>
        <dbReference type="EMBL" id="MDF4024735.1"/>
    </source>
</evidence>
<protein>
    <recommendedName>
        <fullName evidence="4">Toxin co-regulated pilus biosynthesis protein Q C-terminal domain-containing protein</fullName>
    </recommendedName>
</protein>
<proteinExistence type="predicted"/>
<keyword evidence="1" id="KW-0732">Signal</keyword>
<feature type="signal peptide" evidence="1">
    <location>
        <begin position="1"/>
        <end position="22"/>
    </location>
</feature>
<accession>A0ABT6B9C3</accession>
<sequence length="144" mass="15850">MKPPVLRLRPIGALVLACLALNGCTPSTPRDFGGFWKPVNRFDRKVNEVPLATPYVYYASSTDGTLKRLLTRWSRDTDTTLSYRLRSDFTLPKAAGRIHTSEARDATTQLNAIYTAQGIRVAFEGAQLIVEEAHADTADGAQVP</sequence>
<evidence type="ECO:0000313" key="3">
    <source>
        <dbReference type="Proteomes" id="UP001528850"/>
    </source>
</evidence>
<keyword evidence="3" id="KW-1185">Reference proteome</keyword>
<dbReference type="EMBL" id="JARJJS010000002">
    <property type="protein sequence ID" value="MDF4024735.1"/>
    <property type="molecule type" value="Genomic_DNA"/>
</dbReference>
<dbReference type="Proteomes" id="UP001528850">
    <property type="component" value="Unassembled WGS sequence"/>
</dbReference>
<evidence type="ECO:0000256" key="1">
    <source>
        <dbReference type="SAM" id="SignalP"/>
    </source>
</evidence>